<dbReference type="PANTHER" id="PTHR45867:SF3">
    <property type="entry name" value="ACID PHOSPHATASE TYPE 7"/>
    <property type="match status" value="1"/>
</dbReference>
<evidence type="ECO:0000256" key="2">
    <source>
        <dbReference type="ARBA" id="ARBA00023180"/>
    </source>
</evidence>
<dbReference type="Pfam" id="PF16656">
    <property type="entry name" value="Pur_ac_phosph_N"/>
    <property type="match status" value="1"/>
</dbReference>
<feature type="chain" id="PRO_5017850666" description="Purple acid phosphatase" evidence="3">
    <location>
        <begin position="20"/>
        <end position="448"/>
    </location>
</feature>
<dbReference type="Gene3D" id="3.60.21.10">
    <property type="match status" value="1"/>
</dbReference>
<dbReference type="STRING" id="10195.A0A3M7PID5"/>
<comment type="similarity">
    <text evidence="3">Belongs to the metallophosphoesterase superfamily. Purple acid phosphatase family.</text>
</comment>
<evidence type="ECO:0000259" key="4">
    <source>
        <dbReference type="Pfam" id="PF00149"/>
    </source>
</evidence>
<evidence type="ECO:0000259" key="5">
    <source>
        <dbReference type="Pfam" id="PF14008"/>
    </source>
</evidence>
<feature type="domain" description="Purple acid phosphatase C-terminal" evidence="5">
    <location>
        <begin position="375"/>
        <end position="435"/>
    </location>
</feature>
<keyword evidence="2" id="KW-0325">Glycoprotein</keyword>
<keyword evidence="3 7" id="KW-0378">Hydrolase</keyword>
<protein>
    <recommendedName>
        <fullName evidence="3">Purple acid phosphatase</fullName>
        <ecNumber evidence="3">3.1.3.2</ecNumber>
    </recommendedName>
</protein>
<evidence type="ECO:0000313" key="7">
    <source>
        <dbReference type="EMBL" id="RMZ98494.1"/>
    </source>
</evidence>
<comment type="catalytic activity">
    <reaction evidence="3">
        <text>a phosphate monoester + H2O = an alcohol + phosphate</text>
        <dbReference type="Rhea" id="RHEA:15017"/>
        <dbReference type="ChEBI" id="CHEBI:15377"/>
        <dbReference type="ChEBI" id="CHEBI:30879"/>
        <dbReference type="ChEBI" id="CHEBI:43474"/>
        <dbReference type="ChEBI" id="CHEBI:67140"/>
        <dbReference type="EC" id="3.1.3.2"/>
    </reaction>
</comment>
<dbReference type="AlphaFoldDB" id="A0A3M7PID5"/>
<dbReference type="Pfam" id="PF00149">
    <property type="entry name" value="Metallophos"/>
    <property type="match status" value="1"/>
</dbReference>
<dbReference type="OrthoDB" id="45007at2759"/>
<dbReference type="CDD" id="cd00839">
    <property type="entry name" value="MPP_PAPs"/>
    <property type="match status" value="1"/>
</dbReference>
<accession>A0A3M7PID5</accession>
<reference evidence="7 8" key="1">
    <citation type="journal article" date="2018" name="Sci. Rep.">
        <title>Genomic signatures of local adaptation to the degree of environmental predictability in rotifers.</title>
        <authorList>
            <person name="Franch-Gras L."/>
            <person name="Hahn C."/>
            <person name="Garcia-Roger E.M."/>
            <person name="Carmona M.J."/>
            <person name="Serra M."/>
            <person name="Gomez A."/>
        </authorList>
    </citation>
    <scope>NUCLEOTIDE SEQUENCE [LARGE SCALE GENOMIC DNA]</scope>
    <source>
        <strain evidence="7">HYR1</strain>
    </source>
</reference>
<dbReference type="Gene3D" id="2.60.40.380">
    <property type="entry name" value="Purple acid phosphatase-like, N-terminal"/>
    <property type="match status" value="1"/>
</dbReference>
<dbReference type="InterPro" id="IPR015914">
    <property type="entry name" value="PAPs_N"/>
</dbReference>
<comment type="caution">
    <text evidence="7">The sequence shown here is derived from an EMBL/GenBank/DDBJ whole genome shotgun (WGS) entry which is preliminary data.</text>
</comment>
<dbReference type="GO" id="GO:0003993">
    <property type="term" value="F:acid phosphatase activity"/>
    <property type="evidence" value="ECO:0007669"/>
    <property type="project" value="UniProtKB-EC"/>
</dbReference>
<sequence length="448" mass="51881">MINWNFLASLVIFFSLTDGYLNLGDTEILNEVYYQPEQVHLSYGARPDQMVVTWVTMSPVPESVVEYGIYKIDSSVSGTSSIFVDGGNLRRNMTVHRVVLEKLTPGKSYKYHCGSPKYGWSDIFYFTAMPEGTKWSPRFAIFGDLGNENAQSLPRLQDETMLGFYDSILHVGDFAYDMATDNARVGDAFFNQMQPIAAYVPYMTCPGNHEWQYNFSNYVSKFSMPNGDGTKFGGDNNLFYSINIGPIHLISFSTEFYYFFDFGFKQIVNQYKWLEEDLKSANLPENRALRPWIITMGHRPMYCTNANKDDCTNFDDRVRTGLPYVQTYGLEDLFYKYAVDVELWAHEHSYERLWPIYNYTVYNGSYEKPYTNPKAPIHIVTGSAGCKENHNPFGPQKDFCAFRANDYGYTRMQAFNNTHLYFEQVSDDKNGKIIDNFWIIKDKHDSYF</sequence>
<dbReference type="EC" id="3.1.3.2" evidence="3"/>
<dbReference type="SUPFAM" id="SSF56300">
    <property type="entry name" value="Metallo-dependent phosphatases"/>
    <property type="match status" value="1"/>
</dbReference>
<dbReference type="SUPFAM" id="SSF49363">
    <property type="entry name" value="Purple acid phosphatase, N-terminal domain"/>
    <property type="match status" value="1"/>
</dbReference>
<evidence type="ECO:0000256" key="3">
    <source>
        <dbReference type="RuleBase" id="RU361203"/>
    </source>
</evidence>
<dbReference type="InterPro" id="IPR004843">
    <property type="entry name" value="Calcineurin-like_PHP"/>
</dbReference>
<feature type="domain" description="Calcineurin-like phosphoesterase" evidence="4">
    <location>
        <begin position="138"/>
        <end position="350"/>
    </location>
</feature>
<dbReference type="EMBL" id="REGN01010743">
    <property type="protein sequence ID" value="RMZ98494.1"/>
    <property type="molecule type" value="Genomic_DNA"/>
</dbReference>
<proteinExistence type="inferred from homology"/>
<keyword evidence="1 3" id="KW-0732">Signal</keyword>
<dbReference type="GO" id="GO:0046872">
    <property type="term" value="F:metal ion binding"/>
    <property type="evidence" value="ECO:0007669"/>
    <property type="project" value="InterPro"/>
</dbReference>
<organism evidence="7 8">
    <name type="scientific">Brachionus plicatilis</name>
    <name type="common">Marine rotifer</name>
    <name type="synonym">Brachionus muelleri</name>
    <dbReference type="NCBI Taxonomy" id="10195"/>
    <lineage>
        <taxon>Eukaryota</taxon>
        <taxon>Metazoa</taxon>
        <taxon>Spiralia</taxon>
        <taxon>Gnathifera</taxon>
        <taxon>Rotifera</taxon>
        <taxon>Eurotatoria</taxon>
        <taxon>Monogononta</taxon>
        <taxon>Pseudotrocha</taxon>
        <taxon>Ploima</taxon>
        <taxon>Brachionidae</taxon>
        <taxon>Brachionus</taxon>
    </lineage>
</organism>
<name>A0A3M7PID5_BRAPC</name>
<evidence type="ECO:0000256" key="1">
    <source>
        <dbReference type="ARBA" id="ARBA00022729"/>
    </source>
</evidence>
<dbReference type="InterPro" id="IPR025733">
    <property type="entry name" value="PAPs_C"/>
</dbReference>
<evidence type="ECO:0000259" key="6">
    <source>
        <dbReference type="Pfam" id="PF16656"/>
    </source>
</evidence>
<keyword evidence="8" id="KW-1185">Reference proteome</keyword>
<dbReference type="InterPro" id="IPR029052">
    <property type="entry name" value="Metallo-depent_PP-like"/>
</dbReference>
<feature type="signal peptide" evidence="3">
    <location>
        <begin position="1"/>
        <end position="19"/>
    </location>
</feature>
<dbReference type="Pfam" id="PF14008">
    <property type="entry name" value="Metallophos_C"/>
    <property type="match status" value="1"/>
</dbReference>
<gene>
    <name evidence="7" type="ORF">BpHYR1_041273</name>
</gene>
<dbReference type="Proteomes" id="UP000276133">
    <property type="component" value="Unassembled WGS sequence"/>
</dbReference>
<evidence type="ECO:0000313" key="8">
    <source>
        <dbReference type="Proteomes" id="UP000276133"/>
    </source>
</evidence>
<feature type="domain" description="Purple acid phosphatase N-terminal" evidence="6">
    <location>
        <begin position="36"/>
        <end position="127"/>
    </location>
</feature>
<dbReference type="InterPro" id="IPR041792">
    <property type="entry name" value="MPP_PAP"/>
</dbReference>
<dbReference type="PANTHER" id="PTHR45867">
    <property type="entry name" value="PURPLE ACID PHOSPHATASE"/>
    <property type="match status" value="1"/>
</dbReference>
<dbReference type="InterPro" id="IPR008963">
    <property type="entry name" value="Purple_acid_Pase-like_N"/>
</dbReference>